<sequence>MKVVFRVDASLLIGSGHVMRCLVLAEELKCIGHDIFFACSQLQGDMRPFITQRGFDVITLCAPQKVLVPEHDTDYVSWLQKKVCEDARDFLTAITSADLVITDHYAIGAEWQSLVTEALNCRIFAIDDLARCHKADLILDQTLGRKELDYEKSRTKVLSGTSFALLHSSFSSKRELALSRTINKAKPNVLISMGGIDAPNATLKVLKTLHHEVDARITVILSPRAPHFEEVEAWCAGKMNVTHLKFSADMANLMMDHDIAIGAPGTTSWERACLGLPNVIVPLADNQKMVCEQLVKYNAAIKVDIGEIPERMVIAYKSVLEHWESIKKANLVLCDGSGARRVVFEIEQLLNHDNEVVSLEFASPKDVKLVYEWQCHPDTRKYALNPNVPDWDKHQAWMVQKLESIYDYFYIVVNKTNGKKLGAVRLDRMYSGHYLVSIYIDPNSYGRGIAYKALKAIDLIHPDITLHAKVLKENIKSQRLFQKAQYYKVDDENYVRRPMFEVK</sequence>
<dbReference type="AlphaFoldDB" id="A0A7M2K0Y8"/>
<proteinExistence type="predicted"/>
<dbReference type="InterPro" id="IPR020023">
    <property type="entry name" value="PseG"/>
</dbReference>
<name>A0A7M2K0Y8_9VIBR</name>
<dbReference type="Gene3D" id="3.40.50.2000">
    <property type="entry name" value="Glycogen Phosphorylase B"/>
    <property type="match status" value="1"/>
</dbReference>
<dbReference type="NCBIfam" id="TIGR03590">
    <property type="entry name" value="PseG"/>
    <property type="match status" value="1"/>
</dbReference>
<dbReference type="InterPro" id="IPR007235">
    <property type="entry name" value="Glyco_trans_28_C"/>
</dbReference>
<dbReference type="Pfam" id="PF13302">
    <property type="entry name" value="Acetyltransf_3"/>
    <property type="match status" value="1"/>
</dbReference>
<dbReference type="RefSeq" id="WP_045986797.1">
    <property type="nucleotide sequence ID" value="NZ_CP063051.1"/>
</dbReference>
<dbReference type="InterPro" id="IPR016181">
    <property type="entry name" value="Acyl_CoA_acyltransferase"/>
</dbReference>
<keyword evidence="1" id="KW-0548">Nucleotidyltransferase</keyword>
<dbReference type="Pfam" id="PF04101">
    <property type="entry name" value="Glyco_tran_28_C"/>
    <property type="match status" value="1"/>
</dbReference>
<keyword evidence="1" id="KW-0808">Transferase</keyword>
<accession>A0A7M2K0Y8</accession>
<protein>
    <submittedName>
        <fullName evidence="1">Acetylneuraminate cytidylyltransferase</fullName>
    </submittedName>
</protein>
<dbReference type="EMBL" id="JXXR01000019">
    <property type="protein sequence ID" value="KJY69657.1"/>
    <property type="molecule type" value="Genomic_DNA"/>
</dbReference>
<reference evidence="1" key="1">
    <citation type="journal article" date="2015" name="BMC Genomics">
        <title>Genome mining reveals unlocked bioactive potential of marine Gram-negative bacteria.</title>
        <authorList>
            <person name="Machado H."/>
            <person name="Sonnenschein E.C."/>
            <person name="Melchiorsen J."/>
            <person name="Gram L."/>
        </authorList>
    </citation>
    <scope>NUCLEOTIDE SEQUENCE</scope>
    <source>
        <strain evidence="1">S2052</strain>
    </source>
</reference>
<dbReference type="GO" id="GO:0016747">
    <property type="term" value="F:acyltransferase activity, transferring groups other than amino-acyl groups"/>
    <property type="evidence" value="ECO:0007669"/>
    <property type="project" value="InterPro"/>
</dbReference>
<evidence type="ECO:0000313" key="1">
    <source>
        <dbReference type="EMBL" id="KJY69657.1"/>
    </source>
</evidence>
<organism evidence="1">
    <name type="scientific">Vibrio coralliilyticus</name>
    <dbReference type="NCBI Taxonomy" id="190893"/>
    <lineage>
        <taxon>Bacteria</taxon>
        <taxon>Pseudomonadati</taxon>
        <taxon>Pseudomonadota</taxon>
        <taxon>Gammaproteobacteria</taxon>
        <taxon>Vibrionales</taxon>
        <taxon>Vibrionaceae</taxon>
        <taxon>Vibrio</taxon>
    </lineage>
</organism>
<comment type="caution">
    <text evidence="1">The sequence shown here is derived from an EMBL/GenBank/DDBJ whole genome shotgun (WGS) entry which is preliminary data.</text>
</comment>
<dbReference type="GO" id="GO:0016758">
    <property type="term" value="F:hexosyltransferase activity"/>
    <property type="evidence" value="ECO:0007669"/>
    <property type="project" value="InterPro"/>
</dbReference>
<dbReference type="SUPFAM" id="SSF55729">
    <property type="entry name" value="Acyl-CoA N-acyltransferases (Nat)"/>
    <property type="match status" value="1"/>
</dbReference>
<dbReference type="Gene3D" id="3.40.630.30">
    <property type="match status" value="1"/>
</dbReference>
<gene>
    <name evidence="1" type="ORF">TW71_17760</name>
</gene>
<dbReference type="SUPFAM" id="SSF53756">
    <property type="entry name" value="UDP-Glycosyltransferase/glycogen phosphorylase"/>
    <property type="match status" value="1"/>
</dbReference>
<dbReference type="Gene3D" id="3.40.50.11190">
    <property type="match status" value="1"/>
</dbReference>
<dbReference type="GO" id="GO:0016779">
    <property type="term" value="F:nucleotidyltransferase activity"/>
    <property type="evidence" value="ECO:0007669"/>
    <property type="project" value="UniProtKB-KW"/>
</dbReference>
<dbReference type="InterPro" id="IPR000182">
    <property type="entry name" value="GNAT_dom"/>
</dbReference>
<dbReference type="PROSITE" id="PS51186">
    <property type="entry name" value="GNAT"/>
    <property type="match status" value="1"/>
</dbReference>